<dbReference type="SUPFAM" id="SSF55073">
    <property type="entry name" value="Nucleotide cyclase"/>
    <property type="match status" value="1"/>
</dbReference>
<evidence type="ECO:0000313" key="5">
    <source>
        <dbReference type="Proteomes" id="UP001196601"/>
    </source>
</evidence>
<evidence type="ECO:0000259" key="3">
    <source>
        <dbReference type="PROSITE" id="PS50887"/>
    </source>
</evidence>
<dbReference type="SMART" id="SM00052">
    <property type="entry name" value="EAL"/>
    <property type="match status" value="1"/>
</dbReference>
<dbReference type="CDD" id="cd01948">
    <property type="entry name" value="EAL"/>
    <property type="match status" value="1"/>
</dbReference>
<dbReference type="InterPro" id="IPR012434">
    <property type="entry name" value="DUF1631"/>
</dbReference>
<dbReference type="InterPro" id="IPR043128">
    <property type="entry name" value="Rev_trsase/Diguanyl_cyclase"/>
</dbReference>
<dbReference type="PROSITE" id="PS50887">
    <property type="entry name" value="GGDEF"/>
    <property type="match status" value="1"/>
</dbReference>
<dbReference type="PANTHER" id="PTHR33121">
    <property type="entry name" value="CYCLIC DI-GMP PHOSPHODIESTERASE PDEF"/>
    <property type="match status" value="1"/>
</dbReference>
<dbReference type="Pfam" id="PF07793">
    <property type="entry name" value="DUF1631"/>
    <property type="match status" value="1"/>
</dbReference>
<sequence length="1078" mass="120215">MPNSAFHRLDEALGSVVRSALPEALHELFRGLDSALSEQFLRAGSNQDAQTLHEFQQFCKTHGERVIDTCCNAIRQHLSADGAETSAEHQNVSEWSLVDDREVEDMLLARNLVRALRETLGVFEWRACACLSRLAGHYLPDADNALSLEFLLRRLQAGLAMRERPVLIRSLFQAEAERVLPEALRPYLQALAAQFEMQRVEPLPQPEVLMRGRCEPQARQPDSADAVCQAIRRMRRTDAPVSPSPAPAHDAGDGPLSEAMTALQRQQAPTSGWGAQQLLEQLQQQGCQLTPRQYEDTHLVSEVFEAFGQEAGLAPTLRPLLQRLLLPVLEATLREPAAIADSAHPVRATLDRLLQLCDYTEPPNKTLEAGVENLVERILDEYQGDAEVFTRFDAELDELLSIQQRGYQRSAQRVMQLHRGHDILASAQREVAVAMAAICGERVPKLLAQWLDSGWRDLLVNELIRSDDEKLSWRADLALTSLLVKRLQEASEGLAETERATRVDEVDHLLQILRRRMKEFGAGHFQQGSVLVELREQLLGMSPVELVEGPPLPPAAPAVPIQLQRWRERLETLQQGDWLLTEDGQPLQLIWRNPQMDHYVLVDDQGHEAGSFGVAELAGKLAEGALVVDGAGGEGLLQRTLQDIVGRLYREIAHARSHDELTGLLNRRSFEGALAQSLAAREVPAFLMAHIDQFSLINGHAGPVAGDACLRQVASRLQHWLPDAESLARVGGVEFAVVLPACEEARAAELAEALREAVEAEGFEWNGHRHGLTLSIGVVEAGRRHDVGNLFFDLQSACNGAKEAGRNRVQRFSEVLEDGHVGLLAIAARVDDIVEREELSLRVQQIAPAAADSAELPHYELLLVMQNELPLQDFIAAAERYHRMTKVDRWVLRRIFSELERNPQIWQRCSGLSINLSGSSLNDDRLLGFIESLFERYAVDPRRICFELTETAAVANLAKTADLVRHLQRSGCSFSIDDFGVGFSSFDYLKRLPVDYVKIDGSFVREIERSPSDLAMVRSINEIAHALGRRTVAEYVETPSIRTRLTEMGVDYVQGFGVQKPRPLGDWLKADETVLETC</sequence>
<dbReference type="Pfam" id="PF00990">
    <property type="entry name" value="GGDEF"/>
    <property type="match status" value="1"/>
</dbReference>
<dbReference type="CDD" id="cd01949">
    <property type="entry name" value="GGDEF"/>
    <property type="match status" value="1"/>
</dbReference>
<dbReference type="EMBL" id="JADPMV010000001">
    <property type="protein sequence ID" value="MBS7660458.1"/>
    <property type="molecule type" value="Genomic_DNA"/>
</dbReference>
<accession>A0ABS5PV92</accession>
<comment type="caution">
    <text evidence="4">The sequence shown here is derived from an EMBL/GenBank/DDBJ whole genome shotgun (WGS) entry which is preliminary data.</text>
</comment>
<dbReference type="InterPro" id="IPR035919">
    <property type="entry name" value="EAL_sf"/>
</dbReference>
<dbReference type="PANTHER" id="PTHR33121:SF23">
    <property type="entry name" value="CYCLIC DI-GMP PHOSPHODIESTERASE PDEB"/>
    <property type="match status" value="1"/>
</dbReference>
<gene>
    <name evidence="4" type="ORF">I0D00_00640</name>
</gene>
<dbReference type="Proteomes" id="UP001196601">
    <property type="component" value="Unassembled WGS sequence"/>
</dbReference>
<evidence type="ECO:0000259" key="2">
    <source>
        <dbReference type="PROSITE" id="PS50883"/>
    </source>
</evidence>
<proteinExistence type="predicted"/>
<feature type="domain" description="EAL" evidence="2">
    <location>
        <begin position="823"/>
        <end position="1075"/>
    </location>
</feature>
<organism evidence="4 5">
    <name type="scientific">Pseudomonas lalucatii</name>
    <dbReference type="NCBI Taxonomy" id="1424203"/>
    <lineage>
        <taxon>Bacteria</taxon>
        <taxon>Pseudomonadati</taxon>
        <taxon>Pseudomonadota</taxon>
        <taxon>Gammaproteobacteria</taxon>
        <taxon>Pseudomonadales</taxon>
        <taxon>Pseudomonadaceae</taxon>
        <taxon>Pseudomonas</taxon>
    </lineage>
</organism>
<feature type="domain" description="GGDEF" evidence="3">
    <location>
        <begin position="682"/>
        <end position="814"/>
    </location>
</feature>
<dbReference type="Gene3D" id="3.20.20.450">
    <property type="entry name" value="EAL domain"/>
    <property type="match status" value="1"/>
</dbReference>
<evidence type="ECO:0000313" key="4">
    <source>
        <dbReference type="EMBL" id="MBS7660458.1"/>
    </source>
</evidence>
<name>A0ABS5PV92_9PSED</name>
<reference evidence="4 5" key="1">
    <citation type="journal article" date="2021" name="Syst. Appl. Microbiol.">
        <title>Pseudomonas lalucatii sp. nov. isolated from Vallgornera, a karstic cave in Mallorca, Western Mediterranean.</title>
        <authorList>
            <person name="Busquets A."/>
            <person name="Mulet M."/>
            <person name="Gomila M."/>
            <person name="Garcia-Valdes E."/>
        </authorList>
    </citation>
    <scope>NUCLEOTIDE SEQUENCE [LARGE SCALE GENOMIC DNA]</scope>
    <source>
        <strain evidence="4 5">R1b54</strain>
    </source>
</reference>
<dbReference type="SMART" id="SM00267">
    <property type="entry name" value="GGDEF"/>
    <property type="match status" value="1"/>
</dbReference>
<feature type="region of interest" description="Disordered" evidence="1">
    <location>
        <begin position="236"/>
        <end position="256"/>
    </location>
</feature>
<protein>
    <submittedName>
        <fullName evidence="4">DUF1631 family protein</fullName>
    </submittedName>
</protein>
<evidence type="ECO:0000256" key="1">
    <source>
        <dbReference type="SAM" id="MobiDB-lite"/>
    </source>
</evidence>
<dbReference type="InterPro" id="IPR029787">
    <property type="entry name" value="Nucleotide_cyclase"/>
</dbReference>
<dbReference type="SUPFAM" id="SSF141868">
    <property type="entry name" value="EAL domain-like"/>
    <property type="match status" value="1"/>
</dbReference>
<dbReference type="InterPro" id="IPR050706">
    <property type="entry name" value="Cyclic-di-GMP_PDE-like"/>
</dbReference>
<dbReference type="InterPro" id="IPR000160">
    <property type="entry name" value="GGDEF_dom"/>
</dbReference>
<dbReference type="Pfam" id="PF00563">
    <property type="entry name" value="EAL"/>
    <property type="match status" value="1"/>
</dbReference>
<dbReference type="PROSITE" id="PS50883">
    <property type="entry name" value="EAL"/>
    <property type="match status" value="1"/>
</dbReference>
<dbReference type="InterPro" id="IPR001633">
    <property type="entry name" value="EAL_dom"/>
</dbReference>
<dbReference type="NCBIfam" id="TIGR00254">
    <property type="entry name" value="GGDEF"/>
    <property type="match status" value="1"/>
</dbReference>
<dbReference type="Gene3D" id="3.30.70.270">
    <property type="match status" value="1"/>
</dbReference>
<keyword evidence="5" id="KW-1185">Reference proteome</keyword>